<organism evidence="9 10">
    <name type="scientific">Piscibacillus halophilus</name>
    <dbReference type="NCBI Taxonomy" id="571933"/>
    <lineage>
        <taxon>Bacteria</taxon>
        <taxon>Bacillati</taxon>
        <taxon>Bacillota</taxon>
        <taxon>Bacilli</taxon>
        <taxon>Bacillales</taxon>
        <taxon>Bacillaceae</taxon>
        <taxon>Piscibacillus</taxon>
    </lineage>
</organism>
<feature type="transmembrane region" description="Helical" evidence="8">
    <location>
        <begin position="212"/>
        <end position="230"/>
    </location>
</feature>
<feature type="transmembrane region" description="Helical" evidence="8">
    <location>
        <begin position="136"/>
        <end position="155"/>
    </location>
</feature>
<dbReference type="FunFam" id="1.10.3470.10:FF:000001">
    <property type="entry name" value="Vitamin B12 ABC transporter permease BtuC"/>
    <property type="match status" value="1"/>
</dbReference>
<reference evidence="9 10" key="1">
    <citation type="submission" date="2016-10" db="EMBL/GenBank/DDBJ databases">
        <authorList>
            <person name="de Groot N.N."/>
        </authorList>
    </citation>
    <scope>NUCLEOTIDE SEQUENCE [LARGE SCALE GENOMIC DNA]</scope>
    <source>
        <strain evidence="9 10">DSM 21633</strain>
    </source>
</reference>
<dbReference type="PANTHER" id="PTHR30472">
    <property type="entry name" value="FERRIC ENTEROBACTIN TRANSPORT SYSTEM PERMEASE PROTEIN"/>
    <property type="match status" value="1"/>
</dbReference>
<evidence type="ECO:0000256" key="6">
    <source>
        <dbReference type="ARBA" id="ARBA00022989"/>
    </source>
</evidence>
<dbReference type="GO" id="GO:0033214">
    <property type="term" value="P:siderophore-iron import into cell"/>
    <property type="evidence" value="ECO:0007669"/>
    <property type="project" value="TreeGrafter"/>
</dbReference>
<feature type="transmembrane region" description="Helical" evidence="8">
    <location>
        <begin position="256"/>
        <end position="282"/>
    </location>
</feature>
<comment type="similarity">
    <text evidence="2">Belongs to the binding-protein-dependent transport system permease family. FecCD subfamily.</text>
</comment>
<dbReference type="CDD" id="cd06550">
    <property type="entry name" value="TM_ABC_iron-siderophores_like"/>
    <property type="match status" value="1"/>
</dbReference>
<name>A0A1H9J280_9BACI</name>
<dbReference type="GO" id="GO:0005886">
    <property type="term" value="C:plasma membrane"/>
    <property type="evidence" value="ECO:0007669"/>
    <property type="project" value="UniProtKB-SubCell"/>
</dbReference>
<proteinExistence type="inferred from homology"/>
<comment type="subcellular location">
    <subcellularLocation>
        <location evidence="1">Cell membrane</location>
        <topology evidence="1">Multi-pass membrane protein</topology>
    </subcellularLocation>
</comment>
<keyword evidence="5 8" id="KW-0812">Transmembrane</keyword>
<dbReference type="PANTHER" id="PTHR30472:SF24">
    <property type="entry name" value="FERRIC ENTEROBACTIN TRANSPORT SYSTEM PERMEASE PROTEIN FEPG"/>
    <property type="match status" value="1"/>
</dbReference>
<evidence type="ECO:0000313" key="9">
    <source>
        <dbReference type="EMBL" id="SEQ80886.1"/>
    </source>
</evidence>
<dbReference type="EMBL" id="FOES01000028">
    <property type="protein sequence ID" value="SEQ80886.1"/>
    <property type="molecule type" value="Genomic_DNA"/>
</dbReference>
<evidence type="ECO:0000256" key="2">
    <source>
        <dbReference type="ARBA" id="ARBA00007935"/>
    </source>
</evidence>
<dbReference type="Proteomes" id="UP000199427">
    <property type="component" value="Unassembled WGS sequence"/>
</dbReference>
<keyword evidence="10" id="KW-1185">Reference proteome</keyword>
<evidence type="ECO:0000256" key="3">
    <source>
        <dbReference type="ARBA" id="ARBA00022448"/>
    </source>
</evidence>
<dbReference type="InterPro" id="IPR000522">
    <property type="entry name" value="ABC_transptr_permease_BtuC"/>
</dbReference>
<dbReference type="RefSeq" id="WP_091774386.1">
    <property type="nucleotide sequence ID" value="NZ_CAESCL010000011.1"/>
</dbReference>
<dbReference type="OrthoDB" id="9811721at2"/>
<feature type="transmembrane region" description="Helical" evidence="8">
    <location>
        <begin position="324"/>
        <end position="345"/>
    </location>
</feature>
<feature type="transmembrane region" description="Helical" evidence="8">
    <location>
        <begin position="21"/>
        <end position="46"/>
    </location>
</feature>
<dbReference type="STRING" id="571933.SAMN05216362_12819"/>
<dbReference type="SUPFAM" id="SSF81345">
    <property type="entry name" value="ABC transporter involved in vitamin B12 uptake, BtuC"/>
    <property type="match status" value="1"/>
</dbReference>
<feature type="transmembrane region" description="Helical" evidence="8">
    <location>
        <begin position="294"/>
        <end position="317"/>
    </location>
</feature>
<feature type="transmembrane region" description="Helical" evidence="8">
    <location>
        <begin position="75"/>
        <end position="96"/>
    </location>
</feature>
<keyword evidence="6 8" id="KW-1133">Transmembrane helix</keyword>
<evidence type="ECO:0000256" key="5">
    <source>
        <dbReference type="ARBA" id="ARBA00022692"/>
    </source>
</evidence>
<sequence>MNKYWNLKIGKTRFLVNKKSFTVITTLSLVLLSAMIISLGIGQMFIWPIDVVKAIFGNGEDMHDLVVNDFRMPRILLSVLAGAGLAMSGAILQGIIRNPLASPDIIGITAGAALSTVGFLVIFSDRSNALSVSIQWLPLASLVGAILMGFFVYLLATTRNGVQPVKLVLIGVGLSAAVEAVTTMIMTFGPIHTAARANIWLTGSVNGATWEQVWTILPWIVGLGIILMFYSTQLNMQGLGDDLATNAGARVQRDRLVLLVIATALAGGSVAFAGGIGFVGLMAPHIARRLVGSVFSALIPVSALIGGMIVLIADLIARTAFAPLEIPAGVFTSLIGAPYFIYLLFKTRK</sequence>
<evidence type="ECO:0000256" key="7">
    <source>
        <dbReference type="ARBA" id="ARBA00023136"/>
    </source>
</evidence>
<dbReference type="Gene3D" id="1.10.3470.10">
    <property type="entry name" value="ABC transporter involved in vitamin B12 uptake, BtuC"/>
    <property type="match status" value="1"/>
</dbReference>
<dbReference type="AlphaFoldDB" id="A0A1H9J280"/>
<dbReference type="GO" id="GO:0022857">
    <property type="term" value="F:transmembrane transporter activity"/>
    <property type="evidence" value="ECO:0007669"/>
    <property type="project" value="InterPro"/>
</dbReference>
<evidence type="ECO:0000313" key="10">
    <source>
        <dbReference type="Proteomes" id="UP000199427"/>
    </source>
</evidence>
<gene>
    <name evidence="9" type="ORF">SAMN05216362_12819</name>
</gene>
<keyword evidence="7 8" id="KW-0472">Membrane</keyword>
<dbReference type="InterPro" id="IPR037294">
    <property type="entry name" value="ABC_BtuC-like"/>
</dbReference>
<feature type="transmembrane region" description="Helical" evidence="8">
    <location>
        <begin position="105"/>
        <end position="124"/>
    </location>
</feature>
<evidence type="ECO:0000256" key="4">
    <source>
        <dbReference type="ARBA" id="ARBA00022475"/>
    </source>
</evidence>
<feature type="transmembrane region" description="Helical" evidence="8">
    <location>
        <begin position="167"/>
        <end position="192"/>
    </location>
</feature>
<protein>
    <submittedName>
        <fullName evidence="9">Iron complex transport system permease protein</fullName>
    </submittedName>
</protein>
<evidence type="ECO:0000256" key="1">
    <source>
        <dbReference type="ARBA" id="ARBA00004651"/>
    </source>
</evidence>
<keyword evidence="4" id="KW-1003">Cell membrane</keyword>
<dbReference type="Pfam" id="PF01032">
    <property type="entry name" value="FecCD"/>
    <property type="match status" value="1"/>
</dbReference>
<keyword evidence="3" id="KW-0813">Transport</keyword>
<evidence type="ECO:0000256" key="8">
    <source>
        <dbReference type="SAM" id="Phobius"/>
    </source>
</evidence>
<accession>A0A1H9J280</accession>